<organism evidence="3 4">
    <name type="scientific">Methanothermobacter thermautotrophicus (strain ATCC 29096 / DSM 1053 / JCM 10044 / NBRC 100330 / Delta H)</name>
    <name type="common">Methanobacterium thermoautotrophicum</name>
    <dbReference type="NCBI Taxonomy" id="187420"/>
    <lineage>
        <taxon>Archaea</taxon>
        <taxon>Methanobacteriati</taxon>
        <taxon>Methanobacteriota</taxon>
        <taxon>Methanomada group</taxon>
        <taxon>Methanobacteria</taxon>
        <taxon>Methanobacteriales</taxon>
        <taxon>Methanobacteriaceae</taxon>
        <taxon>Methanothermobacter</taxon>
    </lineage>
</organism>
<dbReference type="KEGG" id="mth:MTH_1277"/>
<dbReference type="EMBL" id="AE000666">
    <property type="protein sequence ID" value="AAB85759.1"/>
    <property type="molecule type" value="Genomic_DNA"/>
</dbReference>
<dbReference type="AlphaFoldDB" id="O27338"/>
<dbReference type="InterPro" id="IPR038587">
    <property type="entry name" value="Ribosomal_eL40_sf"/>
</dbReference>
<dbReference type="STRING" id="187420.MTH_1277"/>
<proteinExistence type="predicted"/>
<evidence type="ECO:0000313" key="3">
    <source>
        <dbReference type="EMBL" id="AAB85759.1"/>
    </source>
</evidence>
<dbReference type="HOGENOM" id="CLU_1933292_0_0_2"/>
<dbReference type="SUPFAM" id="SSF57783">
    <property type="entry name" value="Zinc beta-ribbon"/>
    <property type="match status" value="1"/>
</dbReference>
<keyword evidence="1" id="KW-1133">Transmembrane helix</keyword>
<keyword evidence="4" id="KW-1185">Reference proteome</keyword>
<dbReference type="InterPro" id="IPR026870">
    <property type="entry name" value="Zinc_ribbon_dom"/>
</dbReference>
<evidence type="ECO:0000259" key="2">
    <source>
        <dbReference type="Pfam" id="PF13240"/>
    </source>
</evidence>
<dbReference type="Proteomes" id="UP000005223">
    <property type="component" value="Chromosome"/>
</dbReference>
<name>O27338_METTH</name>
<keyword evidence="1" id="KW-0472">Membrane</keyword>
<feature type="transmembrane region" description="Helical" evidence="1">
    <location>
        <begin position="116"/>
        <end position="135"/>
    </location>
</feature>
<evidence type="ECO:0000313" key="4">
    <source>
        <dbReference type="Proteomes" id="UP000005223"/>
    </source>
</evidence>
<dbReference type="Pfam" id="PF13240">
    <property type="entry name" value="Zn_Ribbon_1"/>
    <property type="match status" value="1"/>
</dbReference>
<protein>
    <recommendedName>
        <fullName evidence="2">Zinc-ribbon domain-containing protein</fullName>
    </recommendedName>
</protein>
<gene>
    <name evidence="3" type="ordered locus">MTH_1277</name>
</gene>
<dbReference type="EnsemblBacteria" id="AAB85759">
    <property type="protein sequence ID" value="AAB85759"/>
    <property type="gene ID" value="MTH_1277"/>
</dbReference>
<sequence>MMLNEEVEMVYCPRCGERNREGSRFCRNCGTLLEEKPLKSRFISGEFRETPVREDLRAKPRETSRDVFEWDTVIMGAVILMILTVILGRLMGLLGVLSAVLIILIYVLSAARRKSAAPLIIIMALLTAAAASALLGI</sequence>
<dbReference type="PIR" id="H69036">
    <property type="entry name" value="H69036"/>
</dbReference>
<dbReference type="Gene3D" id="4.10.1060.50">
    <property type="match status" value="1"/>
</dbReference>
<keyword evidence="1" id="KW-0812">Transmembrane</keyword>
<accession>O27338</accession>
<evidence type="ECO:0000256" key="1">
    <source>
        <dbReference type="SAM" id="Phobius"/>
    </source>
</evidence>
<feature type="domain" description="Zinc-ribbon" evidence="2">
    <location>
        <begin position="11"/>
        <end position="31"/>
    </location>
</feature>
<dbReference type="InParanoid" id="O27338"/>
<reference evidence="3 4" key="1">
    <citation type="journal article" date="1997" name="J. Bacteriol.">
        <title>Complete genome sequence of Methanobacterium thermoautotrophicum deltaH: functional analysis and comparative genomics.</title>
        <authorList>
            <person name="Smith D.R."/>
            <person name="Doucette-Stamm L.A."/>
            <person name="Deloughery C."/>
            <person name="Lee H.-M."/>
            <person name="Dubois J."/>
            <person name="Aldredge T."/>
            <person name="Bashirzadeh R."/>
            <person name="Blakely D."/>
            <person name="Cook R."/>
            <person name="Gilbert K."/>
            <person name="Harrison D."/>
            <person name="Hoang L."/>
            <person name="Keagle P."/>
            <person name="Lumm W."/>
            <person name="Pothier B."/>
            <person name="Qiu D."/>
            <person name="Spadafora R."/>
            <person name="Vicare R."/>
            <person name="Wang Y."/>
            <person name="Wierzbowski J."/>
            <person name="Gibson R."/>
            <person name="Jiwani N."/>
            <person name="Caruso A."/>
            <person name="Bush D."/>
            <person name="Safer H."/>
            <person name="Patwell D."/>
            <person name="Prabhakar S."/>
            <person name="McDougall S."/>
            <person name="Shimer G."/>
            <person name="Goyal A."/>
            <person name="Pietrovski S."/>
            <person name="Church G.M."/>
            <person name="Daniels C.J."/>
            <person name="Mao J.-i."/>
            <person name="Rice P."/>
            <person name="Nolling J."/>
            <person name="Reeve J.N."/>
        </authorList>
    </citation>
    <scope>NUCLEOTIDE SEQUENCE [LARGE SCALE GENOMIC DNA]</scope>
    <source>
        <strain evidence="4">ATCC 29096 / DSM 1053 / JCM 10044 / NBRC 100330 / Delta H</strain>
    </source>
</reference>
<feature type="transmembrane region" description="Helical" evidence="1">
    <location>
        <begin position="67"/>
        <end position="86"/>
    </location>
</feature>
<dbReference type="PaxDb" id="187420-MTH_1277"/>
<feature type="transmembrane region" description="Helical" evidence="1">
    <location>
        <begin position="92"/>
        <end position="109"/>
    </location>
</feature>